<dbReference type="CDD" id="cd03811">
    <property type="entry name" value="GT4_GT28_WabH-like"/>
    <property type="match status" value="1"/>
</dbReference>
<sequence>MTREDAAPPRALSPVRTVSTESPPAPAQRIAILFQDFAAGGTERIMVRLANEWARSREVAIFCGSESGPARSGVSAGVQVFETTPATPRSLLSRWILGRKLSPMLRRWRPDVIVGPGNHMLPVILASDRTATPIVCKLSNPIDPATHSMIPSGWLAGVRRRACAPLTQIVAMSPSLRDEAARYLRTDHVTVISEPILAALPAPIHRRPKRPRRRIVFAGRLVAQKNVALALRTLALLPAEMTLTIVGDGPDRARLEALSLRLGLAGRVRFVGFVADIAPYLTDADLFLLPSRFEGYPAVLIEALAAGLPVVATACSPAMPEIVSDPSFGKIAHPDPIALAAAILSLEQSDGPDPDLLAAFLARHSLDTAASRWLACLDEVVQHGVARL</sequence>
<dbReference type="Pfam" id="PF13439">
    <property type="entry name" value="Glyco_transf_4"/>
    <property type="match status" value="1"/>
</dbReference>
<keyword evidence="3" id="KW-0328">Glycosyltransferase</keyword>
<keyword evidence="3" id="KW-0808">Transferase</keyword>
<dbReference type="PANTHER" id="PTHR12526">
    <property type="entry name" value="GLYCOSYLTRANSFERASE"/>
    <property type="match status" value="1"/>
</dbReference>
<keyword evidence="4" id="KW-1185">Reference proteome</keyword>
<dbReference type="GO" id="GO:0016757">
    <property type="term" value="F:glycosyltransferase activity"/>
    <property type="evidence" value="ECO:0007669"/>
    <property type="project" value="UniProtKB-KW"/>
</dbReference>
<feature type="region of interest" description="Disordered" evidence="1">
    <location>
        <begin position="1"/>
        <end position="23"/>
    </location>
</feature>
<reference evidence="3" key="1">
    <citation type="submission" date="2023-04" db="EMBL/GenBank/DDBJ databases">
        <title>Sphingomonas sp. MAHUQ-71 isolated from rice field.</title>
        <authorList>
            <person name="Huq M.A."/>
        </authorList>
    </citation>
    <scope>NUCLEOTIDE SEQUENCE</scope>
    <source>
        <strain evidence="3">MAHUQ-71</strain>
    </source>
</reference>
<evidence type="ECO:0000259" key="2">
    <source>
        <dbReference type="Pfam" id="PF13439"/>
    </source>
</evidence>
<evidence type="ECO:0000256" key="1">
    <source>
        <dbReference type="SAM" id="MobiDB-lite"/>
    </source>
</evidence>
<feature type="domain" description="Glycosyltransferase subfamily 4-like N-terminal" evidence="2">
    <location>
        <begin position="40"/>
        <end position="194"/>
    </location>
</feature>
<proteinExistence type="predicted"/>
<comment type="caution">
    <text evidence="3">The sequence shown here is derived from an EMBL/GenBank/DDBJ whole genome shotgun (WGS) entry which is preliminary data.</text>
</comment>
<organism evidence="3 4">
    <name type="scientific">Sphingomonas oryzagri</name>
    <dbReference type="NCBI Taxonomy" id="3042314"/>
    <lineage>
        <taxon>Bacteria</taxon>
        <taxon>Pseudomonadati</taxon>
        <taxon>Pseudomonadota</taxon>
        <taxon>Alphaproteobacteria</taxon>
        <taxon>Sphingomonadales</taxon>
        <taxon>Sphingomonadaceae</taxon>
        <taxon>Sphingomonas</taxon>
    </lineage>
</organism>
<dbReference type="Gene3D" id="3.40.50.2000">
    <property type="entry name" value="Glycogen Phosphorylase B"/>
    <property type="match status" value="2"/>
</dbReference>
<dbReference type="Pfam" id="PF13692">
    <property type="entry name" value="Glyco_trans_1_4"/>
    <property type="match status" value="1"/>
</dbReference>
<protein>
    <submittedName>
        <fullName evidence="3">Glycosyltransferase</fullName>
        <ecNumber evidence="3">2.4.-.-</ecNumber>
    </submittedName>
</protein>
<dbReference type="Proteomes" id="UP001160625">
    <property type="component" value="Unassembled WGS sequence"/>
</dbReference>
<name>A0ABT6MWM9_9SPHN</name>
<evidence type="ECO:0000313" key="3">
    <source>
        <dbReference type="EMBL" id="MDH7637381.1"/>
    </source>
</evidence>
<dbReference type="PANTHER" id="PTHR12526:SF636">
    <property type="entry name" value="BLL3647 PROTEIN"/>
    <property type="match status" value="1"/>
</dbReference>
<gene>
    <name evidence="3" type="ORF">QGN17_01435</name>
</gene>
<dbReference type="EMBL" id="JARYGZ010000001">
    <property type="protein sequence ID" value="MDH7637381.1"/>
    <property type="molecule type" value="Genomic_DNA"/>
</dbReference>
<accession>A0ABT6MWM9</accession>
<evidence type="ECO:0000313" key="4">
    <source>
        <dbReference type="Proteomes" id="UP001160625"/>
    </source>
</evidence>
<dbReference type="InterPro" id="IPR028098">
    <property type="entry name" value="Glyco_trans_4-like_N"/>
</dbReference>
<dbReference type="SUPFAM" id="SSF53756">
    <property type="entry name" value="UDP-Glycosyltransferase/glycogen phosphorylase"/>
    <property type="match status" value="1"/>
</dbReference>
<dbReference type="EC" id="2.4.-.-" evidence="3"/>
<dbReference type="RefSeq" id="WP_281042735.1">
    <property type="nucleotide sequence ID" value="NZ_JARYGZ010000001.1"/>
</dbReference>